<dbReference type="EMBL" id="JAINVV010000007">
    <property type="protein sequence ID" value="MBY8823765.1"/>
    <property type="molecule type" value="Genomic_DNA"/>
</dbReference>
<evidence type="ECO:0000313" key="3">
    <source>
        <dbReference type="EMBL" id="MBY8823765.1"/>
    </source>
</evidence>
<dbReference type="Proteomes" id="UP000706039">
    <property type="component" value="Unassembled WGS sequence"/>
</dbReference>
<feature type="domain" description="PilZ" evidence="2">
    <location>
        <begin position="20"/>
        <end position="99"/>
    </location>
</feature>
<proteinExistence type="predicted"/>
<reference evidence="3 4" key="1">
    <citation type="submission" date="2021-08" db="EMBL/GenBank/DDBJ databases">
        <authorList>
            <person name="Tuo L."/>
        </authorList>
    </citation>
    <scope>NUCLEOTIDE SEQUENCE [LARGE SCALE GENOMIC DNA]</scope>
    <source>
        <strain evidence="3 4">JCM 31229</strain>
    </source>
</reference>
<dbReference type="Pfam" id="PF07238">
    <property type="entry name" value="PilZ"/>
    <property type="match status" value="1"/>
</dbReference>
<sequence length="133" mass="14220">MDGTNPDAGNSAEPGDGQSREPRTSRLLACDMRLQDGAVLRIRVRNISAGGLGGRADAPVDAWQPVEVMLPGIGAVAGKIAWVRQDQFGVQFDRPIDPAKALVTSAQPQKSGHVVPPIYQPGSDYRRPGLRPR</sequence>
<accession>A0ABS7PR07</accession>
<keyword evidence="4" id="KW-1185">Reference proteome</keyword>
<name>A0ABS7PR07_9SPHN</name>
<gene>
    <name evidence="3" type="ORF">K7G82_15780</name>
</gene>
<comment type="caution">
    <text evidence="3">The sequence shown here is derived from an EMBL/GenBank/DDBJ whole genome shotgun (WGS) entry which is preliminary data.</text>
</comment>
<evidence type="ECO:0000313" key="4">
    <source>
        <dbReference type="Proteomes" id="UP000706039"/>
    </source>
</evidence>
<feature type="region of interest" description="Disordered" evidence="1">
    <location>
        <begin position="103"/>
        <end position="133"/>
    </location>
</feature>
<protein>
    <submittedName>
        <fullName evidence="3">PilZ domain-containing protein</fullName>
    </submittedName>
</protein>
<dbReference type="SUPFAM" id="SSF141371">
    <property type="entry name" value="PilZ domain-like"/>
    <property type="match status" value="1"/>
</dbReference>
<evidence type="ECO:0000259" key="2">
    <source>
        <dbReference type="Pfam" id="PF07238"/>
    </source>
</evidence>
<feature type="region of interest" description="Disordered" evidence="1">
    <location>
        <begin position="1"/>
        <end position="26"/>
    </location>
</feature>
<organism evidence="3 4">
    <name type="scientific">Sphingomonas colocasiae</name>
    <dbReference type="NCBI Taxonomy" id="1848973"/>
    <lineage>
        <taxon>Bacteria</taxon>
        <taxon>Pseudomonadati</taxon>
        <taxon>Pseudomonadota</taxon>
        <taxon>Alphaproteobacteria</taxon>
        <taxon>Sphingomonadales</taxon>
        <taxon>Sphingomonadaceae</taxon>
        <taxon>Sphingomonas</taxon>
    </lineage>
</organism>
<dbReference type="InterPro" id="IPR009875">
    <property type="entry name" value="PilZ_domain"/>
</dbReference>
<evidence type="ECO:0000256" key="1">
    <source>
        <dbReference type="SAM" id="MobiDB-lite"/>
    </source>
</evidence>